<evidence type="ECO:0000256" key="7">
    <source>
        <dbReference type="ARBA" id="ARBA00022792"/>
    </source>
</evidence>
<feature type="transmembrane region" description="Helical" evidence="16">
    <location>
        <begin position="491"/>
        <end position="511"/>
    </location>
</feature>
<proteinExistence type="inferred from homology"/>
<name>A0A0U2DY84_CENML</name>
<feature type="domain" description="NADH dehydrogenase subunit 5 C-terminal" evidence="19">
    <location>
        <begin position="428"/>
        <end position="608"/>
    </location>
</feature>
<evidence type="ECO:0000256" key="15">
    <source>
        <dbReference type="ARBA" id="ARBA00049551"/>
    </source>
</evidence>
<keyword evidence="10 16" id="KW-1133">Transmembrane helix</keyword>
<dbReference type="Pfam" id="PF06455">
    <property type="entry name" value="NADH5_C"/>
    <property type="match status" value="1"/>
</dbReference>
<feature type="transmembrane region" description="Helical" evidence="16">
    <location>
        <begin position="47"/>
        <end position="69"/>
    </location>
</feature>
<accession>A0A0U2DY84</accession>
<dbReference type="GeneID" id="25076925"/>
<evidence type="ECO:0000256" key="16">
    <source>
        <dbReference type="RuleBase" id="RU003404"/>
    </source>
</evidence>
<evidence type="ECO:0000256" key="3">
    <source>
        <dbReference type="ARBA" id="ARBA00021096"/>
    </source>
</evidence>
<keyword evidence="12 16" id="KW-0830">Ubiquinone</keyword>
<dbReference type="RefSeq" id="YP_009159423.1">
    <property type="nucleotide sequence ID" value="NC_027599.1"/>
</dbReference>
<feature type="domain" description="NADH:quinone oxidoreductase/Mrp antiporter transmembrane" evidence="17">
    <location>
        <begin position="139"/>
        <end position="422"/>
    </location>
</feature>
<protein>
    <recommendedName>
        <fullName evidence="3 16">NADH-ubiquinone oxidoreductase chain 5</fullName>
        <ecNumber evidence="2 16">7.1.1.2</ecNumber>
    </recommendedName>
</protein>
<evidence type="ECO:0000256" key="5">
    <source>
        <dbReference type="ARBA" id="ARBA00022660"/>
    </source>
</evidence>
<dbReference type="GO" id="GO:0015990">
    <property type="term" value="P:electron transport coupled proton transport"/>
    <property type="evidence" value="ECO:0007669"/>
    <property type="project" value="TreeGrafter"/>
</dbReference>
<keyword evidence="7" id="KW-0999">Mitochondrion inner membrane</keyword>
<dbReference type="PANTHER" id="PTHR42829">
    <property type="entry name" value="NADH-UBIQUINONE OXIDOREDUCTASE CHAIN 5"/>
    <property type="match status" value="1"/>
</dbReference>
<organism evidence="20">
    <name type="scientific">Centropyge multifasciata</name>
    <name type="common">Barred angelfish</name>
    <name type="synonym">Paracentropyge multifasciata</name>
    <dbReference type="NCBI Taxonomy" id="110272"/>
    <lineage>
        <taxon>Eukaryota</taxon>
        <taxon>Metazoa</taxon>
        <taxon>Chordata</taxon>
        <taxon>Craniata</taxon>
        <taxon>Vertebrata</taxon>
        <taxon>Euteleostomi</taxon>
        <taxon>Actinopterygii</taxon>
        <taxon>Neopterygii</taxon>
        <taxon>Teleostei</taxon>
        <taxon>Neoteleostei</taxon>
        <taxon>Acanthomorphata</taxon>
        <taxon>Eupercaria</taxon>
        <taxon>Pomacanthidae</taxon>
        <taxon>Centropyge</taxon>
    </lineage>
</organism>
<feature type="transmembrane region" description="Helical" evidence="16">
    <location>
        <begin position="89"/>
        <end position="110"/>
    </location>
</feature>
<dbReference type="InterPro" id="IPR010934">
    <property type="entry name" value="NADH_DH_su5_C"/>
</dbReference>
<feature type="transmembrane region" description="Helical" evidence="16">
    <location>
        <begin position="331"/>
        <end position="353"/>
    </location>
</feature>
<evidence type="ECO:0000256" key="10">
    <source>
        <dbReference type="ARBA" id="ARBA00022989"/>
    </source>
</evidence>
<keyword evidence="11 16" id="KW-0520">NAD</keyword>
<keyword evidence="13 16" id="KW-0496">Mitochondrion</keyword>
<dbReference type="EMBL" id="KP965875">
    <property type="protein sequence ID" value="AKQ09018.1"/>
    <property type="molecule type" value="Genomic_DNA"/>
</dbReference>
<feature type="transmembrane region" description="Helical" evidence="16">
    <location>
        <begin position="413"/>
        <end position="436"/>
    </location>
</feature>
<evidence type="ECO:0000256" key="4">
    <source>
        <dbReference type="ARBA" id="ARBA00022448"/>
    </source>
</evidence>
<dbReference type="GO" id="GO:0003954">
    <property type="term" value="F:NADH dehydrogenase activity"/>
    <property type="evidence" value="ECO:0007669"/>
    <property type="project" value="TreeGrafter"/>
</dbReference>
<feature type="transmembrane region" description="Helical" evidence="16">
    <location>
        <begin position="307"/>
        <end position="325"/>
    </location>
</feature>
<feature type="transmembrane region" description="Helical" evidence="16">
    <location>
        <begin position="177"/>
        <end position="195"/>
    </location>
</feature>
<evidence type="ECO:0000256" key="12">
    <source>
        <dbReference type="ARBA" id="ARBA00023075"/>
    </source>
</evidence>
<dbReference type="InterPro" id="IPR001750">
    <property type="entry name" value="ND/Mrp_TM"/>
</dbReference>
<feature type="transmembrane region" description="Helical" evidence="16">
    <location>
        <begin position="122"/>
        <end position="139"/>
    </location>
</feature>
<feature type="transmembrane region" description="Helical" evidence="16">
    <location>
        <begin position="6"/>
        <end position="27"/>
    </location>
</feature>
<comment type="subcellular location">
    <subcellularLocation>
        <location evidence="1">Mitochondrion inner membrane</location>
        <topology evidence="1">Multi-pass membrane protein</topology>
    </subcellularLocation>
</comment>
<dbReference type="PRINTS" id="PR01434">
    <property type="entry name" value="NADHDHGNASE5"/>
</dbReference>
<dbReference type="GO" id="GO:0008137">
    <property type="term" value="F:NADH dehydrogenase (ubiquinone) activity"/>
    <property type="evidence" value="ECO:0007669"/>
    <property type="project" value="UniProtKB-EC"/>
</dbReference>
<keyword evidence="8" id="KW-1278">Translocase</keyword>
<dbReference type="GO" id="GO:0005743">
    <property type="term" value="C:mitochondrial inner membrane"/>
    <property type="evidence" value="ECO:0007669"/>
    <property type="project" value="UniProtKB-SubCell"/>
</dbReference>
<comment type="catalytic activity">
    <reaction evidence="15 16">
        <text>a ubiquinone + NADH + 5 H(+)(in) = a ubiquinol + NAD(+) + 4 H(+)(out)</text>
        <dbReference type="Rhea" id="RHEA:29091"/>
        <dbReference type="Rhea" id="RHEA-COMP:9565"/>
        <dbReference type="Rhea" id="RHEA-COMP:9566"/>
        <dbReference type="ChEBI" id="CHEBI:15378"/>
        <dbReference type="ChEBI" id="CHEBI:16389"/>
        <dbReference type="ChEBI" id="CHEBI:17976"/>
        <dbReference type="ChEBI" id="CHEBI:57540"/>
        <dbReference type="ChEBI" id="CHEBI:57945"/>
        <dbReference type="EC" id="7.1.1.2"/>
    </reaction>
</comment>
<dbReference type="PANTHER" id="PTHR42829:SF2">
    <property type="entry name" value="NADH-UBIQUINONE OXIDOREDUCTASE CHAIN 5"/>
    <property type="match status" value="1"/>
</dbReference>
<dbReference type="InterPro" id="IPR018393">
    <property type="entry name" value="NADHpl_OxRdtase_5_subgr"/>
</dbReference>
<gene>
    <name evidence="20" type="primary">ND5</name>
</gene>
<sequence>MHFTPLTMTSSLILIFTLLLYPVLTTLSPHPRKADWALTQVKGAVKAAFFVSLLPLCLFLNEGAETIITNWNWMNTTTFDINISFKFDYYSITFTPIALYVTWAILEFASWYMHSDPFMNRFFKYLLIFLIAMIILVTANNLFQLFIGWEGVGIMSFLLIGWWYGRADANTAALQAVLYNRVGDVGLLFAMAWIAMNLNSWEMQQIFAAAKDLDLTLPLLGLILAATGKSAQFGLHPWLPSAMEGPTPVSALLHSSTMVVAGIFLLIRMSPLLQENQLALTTCLCLGALTTLFTATCALTQNDIKKIVAFSTSSQLGLMMVSIGLNQPQLAFIHISTHAFFKALLFLCSGSIIHSLNDEQDIRKMGGMHHLTPFTSSCLTIGSLALTGTPFLAGFFSKDAIIEALNTSHLNAWALVLTLLATSFTAVYSLRVVFFVSMGHPRFNSLSPINENDPAMVNPMKRLVWGSIVAGFVIISNTLPLKTPVMSMPPLLKLAALAVSVLGLIMALELASLTSKQFKPTPQLTSHHFSNMLGFFPAVIHRLSPKLNLVLGQAVATQMVDQTWLEKTGPKAVTSLNTPLVSTVSNIQRGMIKTYLIMFLLTLTLATLALLF</sequence>
<comment type="similarity">
    <text evidence="16">Belongs to the complex I subunit 5 family.</text>
</comment>
<dbReference type="GO" id="GO:0042773">
    <property type="term" value="P:ATP synthesis coupled electron transport"/>
    <property type="evidence" value="ECO:0007669"/>
    <property type="project" value="InterPro"/>
</dbReference>
<keyword evidence="5" id="KW-0679">Respiratory chain</keyword>
<comment type="function">
    <text evidence="16">Core subunit of the mitochondrial membrane respiratory chain NADH dehydrogenase (Complex I) which catalyzes electron transfer from NADH through the respiratory chain, using ubiquinone as an electron acceptor. Essential for the catalytic activity and assembly of complex I.</text>
</comment>
<keyword evidence="9" id="KW-0249">Electron transport</keyword>
<evidence type="ECO:0000259" key="17">
    <source>
        <dbReference type="Pfam" id="PF00361"/>
    </source>
</evidence>
<keyword evidence="4 16" id="KW-0813">Transport</keyword>
<evidence type="ECO:0000256" key="13">
    <source>
        <dbReference type="ARBA" id="ARBA00023128"/>
    </source>
</evidence>
<dbReference type="CTD" id="4540"/>
<evidence type="ECO:0000259" key="19">
    <source>
        <dbReference type="Pfam" id="PF06455"/>
    </source>
</evidence>
<feature type="transmembrane region" description="Helical" evidence="16">
    <location>
        <begin position="594"/>
        <end position="611"/>
    </location>
</feature>
<dbReference type="Pfam" id="PF00361">
    <property type="entry name" value="Proton_antipo_M"/>
    <property type="match status" value="1"/>
</dbReference>
<evidence type="ECO:0000256" key="14">
    <source>
        <dbReference type="ARBA" id="ARBA00023136"/>
    </source>
</evidence>
<evidence type="ECO:0000256" key="1">
    <source>
        <dbReference type="ARBA" id="ARBA00004448"/>
    </source>
</evidence>
<evidence type="ECO:0000313" key="20">
    <source>
        <dbReference type="EMBL" id="AKQ09018.1"/>
    </source>
</evidence>
<evidence type="ECO:0000256" key="2">
    <source>
        <dbReference type="ARBA" id="ARBA00012944"/>
    </source>
</evidence>
<reference evidence="20" key="2">
    <citation type="submission" date="2015-03" db="EMBL/GenBank/DDBJ databases">
        <authorList>
            <person name="Murphy D."/>
        </authorList>
    </citation>
    <scope>NUCLEOTIDE SEQUENCE</scope>
    <source>
        <tissue evidence="20">Muscle</tissue>
    </source>
</reference>
<feature type="transmembrane region" description="Helical" evidence="16">
    <location>
        <begin position="145"/>
        <end position="165"/>
    </location>
</feature>
<evidence type="ECO:0000256" key="11">
    <source>
        <dbReference type="ARBA" id="ARBA00023027"/>
    </source>
</evidence>
<dbReference type="InterPro" id="IPR001516">
    <property type="entry name" value="Proton_antipo_N"/>
</dbReference>
<feature type="transmembrane region" description="Helical" evidence="16">
    <location>
        <begin position="374"/>
        <end position="393"/>
    </location>
</feature>
<dbReference type="Pfam" id="PF00662">
    <property type="entry name" value="Proton_antipo_N"/>
    <property type="match status" value="1"/>
</dbReference>
<evidence type="ECO:0000259" key="18">
    <source>
        <dbReference type="Pfam" id="PF00662"/>
    </source>
</evidence>
<geneLocation type="mitochondrion" evidence="20"/>
<feature type="transmembrane region" description="Helical" evidence="16">
    <location>
        <begin position="215"/>
        <end position="235"/>
    </location>
</feature>
<evidence type="ECO:0000256" key="8">
    <source>
        <dbReference type="ARBA" id="ARBA00022967"/>
    </source>
</evidence>
<feature type="domain" description="NADH-Ubiquinone oxidoreductase (complex I) chain 5 N-terminal" evidence="18">
    <location>
        <begin position="73"/>
        <end position="123"/>
    </location>
</feature>
<evidence type="ECO:0000256" key="9">
    <source>
        <dbReference type="ARBA" id="ARBA00022982"/>
    </source>
</evidence>
<dbReference type="NCBIfam" id="TIGR01974">
    <property type="entry name" value="NDH_I_L"/>
    <property type="match status" value="1"/>
</dbReference>
<dbReference type="EC" id="7.1.1.2" evidence="2 16"/>
<feature type="transmembrane region" description="Helical" evidence="16">
    <location>
        <begin position="279"/>
        <end position="300"/>
    </location>
</feature>
<feature type="transmembrane region" description="Helical" evidence="16">
    <location>
        <begin position="247"/>
        <end position="267"/>
    </location>
</feature>
<keyword evidence="14 16" id="KW-0472">Membrane</keyword>
<reference evidence="20" key="1">
    <citation type="journal article" date="2015" name="Mitochondrial DNA">
        <title>Complete mitogenomes of Barred angelfish (Paracentropyge multifasciata) and Purplemask angelfish (Paracentropyge venusta) (Teleostei: Pomacanthidae).</title>
        <authorList>
            <person name="Shen K.N."/>
            <person name="Chang C.W."/>
            <person name="Tsai S.Y."/>
            <person name="Lin Z.H."/>
            <person name="Chan Y.F."/>
            <person name="Chen C.H."/>
            <person name="Hsiao C.D."/>
        </authorList>
    </citation>
    <scope>NUCLEOTIDE SEQUENCE</scope>
    <source>
        <tissue evidence="20">Muscle</tissue>
    </source>
</reference>
<dbReference type="AlphaFoldDB" id="A0A0U2DY84"/>
<evidence type="ECO:0000256" key="6">
    <source>
        <dbReference type="ARBA" id="ARBA00022692"/>
    </source>
</evidence>
<feature type="transmembrane region" description="Helical" evidence="16">
    <location>
        <begin position="463"/>
        <end position="479"/>
    </location>
</feature>
<dbReference type="InterPro" id="IPR003945">
    <property type="entry name" value="NU5C-like"/>
</dbReference>
<keyword evidence="6 16" id="KW-0812">Transmembrane</keyword>